<dbReference type="PRINTS" id="PR00260">
    <property type="entry name" value="CHEMTRNSDUCR"/>
</dbReference>
<evidence type="ECO:0000313" key="13">
    <source>
        <dbReference type="Proteomes" id="UP000192738"/>
    </source>
</evidence>
<dbReference type="GO" id="GO:0051539">
    <property type="term" value="F:4 iron, 4 sulfur cluster binding"/>
    <property type="evidence" value="ECO:0007669"/>
    <property type="project" value="UniProtKB-KW"/>
</dbReference>
<dbReference type="Gene3D" id="1.10.287.950">
    <property type="entry name" value="Methyl-accepting chemotaxis protein"/>
    <property type="match status" value="1"/>
</dbReference>
<keyword evidence="1" id="KW-0004">4Fe-4S</keyword>
<sequence length="639" mass="71092">MSEILMTIEEKCAGCNKCIAKCPVNANIAYAVDGLNKVKVDQSKCIHCGECIDVCDHQARDYSDDTERFFSDLKQGAKISVVAAPAVRFSFEYRKLFSYLKSAGVNVIYDVSFGADITTWAYLKAIKEYRLDSVIAQPCPAIVNYVEKYRPELIPRLAPIHSPMMCTAVYLKKYAKVKDRIAFLSPCIGKIDEINETTTQGLIEYNVTYAKLRKYLEDNHIVLSQYQDTDFDGDACGIGLTFSRPGGLRENVEHHTGGNSVWIRQVEGPGHAYHYLEEYAERMKAGKKLPLLVDILNCTYGCNIGTGTTKDVSIDDIDYVMNGLKADKVKEQSKKRFYKKAYALFERFDKELKLSDFSRKYQDESSTVKTPEATETILGQIFTKLHKTTEESQNINCYACGFGNCRNFAQAVVNGVNHLENCIDYNRHELSLEHQATMSKTQELEKMMAEVHKLSEERVLAANQLQARVRDITGAIQEVSLGSSENAKSIENINLEVLALLQTANELRDSVREVENKMRSFVQASDEIVGIAGQTNLLSLNATIEAARAGEHGKGFAVVANEVRNLADKSKDIVASTKTSEVAILKQIEAILGISNILETKMDVVSSEITSISATIEEVTAKCQEIAATADSLANHRNS</sequence>
<dbReference type="InterPro" id="IPR009016">
    <property type="entry name" value="Fe_hydrogenase"/>
</dbReference>
<dbReference type="SMART" id="SM00283">
    <property type="entry name" value="MA"/>
    <property type="match status" value="1"/>
</dbReference>
<dbReference type="Gene3D" id="3.40.950.10">
    <property type="entry name" value="Fe-only Hydrogenase (Larger Subunit), Chain L, domain 3"/>
    <property type="match status" value="1"/>
</dbReference>
<dbReference type="InterPro" id="IPR004090">
    <property type="entry name" value="Chemotax_Me-accpt_rcpt"/>
</dbReference>
<evidence type="ECO:0000256" key="3">
    <source>
        <dbReference type="ARBA" id="ARBA00023004"/>
    </source>
</evidence>
<feature type="domain" description="4Fe-4S" evidence="11">
    <location>
        <begin position="372"/>
        <end position="439"/>
    </location>
</feature>
<evidence type="ECO:0000256" key="1">
    <source>
        <dbReference type="ARBA" id="ARBA00022485"/>
    </source>
</evidence>
<reference evidence="12 13" key="1">
    <citation type="submission" date="2017-04" db="EMBL/GenBank/DDBJ databases">
        <authorList>
            <person name="Afonso C.L."/>
            <person name="Miller P.J."/>
            <person name="Scott M.A."/>
            <person name="Spackman E."/>
            <person name="Goraichik I."/>
            <person name="Dimitrov K.M."/>
            <person name="Suarez D.L."/>
            <person name="Swayne D.E."/>
        </authorList>
    </citation>
    <scope>NUCLEOTIDE SEQUENCE [LARGE SCALE GENOMIC DNA]</scope>
    <source>
        <strain evidence="12 13">DSM 5090</strain>
    </source>
</reference>
<keyword evidence="3" id="KW-0408">Iron</keyword>
<dbReference type="InterPro" id="IPR017900">
    <property type="entry name" value="4Fe4S_Fe_S_CS"/>
</dbReference>
<gene>
    <name evidence="12" type="ORF">SAMN04488500_104102</name>
</gene>
<dbReference type="GO" id="GO:0004888">
    <property type="term" value="F:transmembrane signaling receptor activity"/>
    <property type="evidence" value="ECO:0007669"/>
    <property type="project" value="InterPro"/>
</dbReference>
<keyword evidence="4" id="KW-0411">Iron-sulfur</keyword>
<dbReference type="EMBL" id="FWXI01000004">
    <property type="protein sequence ID" value="SMC50391.1"/>
    <property type="molecule type" value="Genomic_DNA"/>
</dbReference>
<dbReference type="GO" id="GO:0046872">
    <property type="term" value="F:metal ion binding"/>
    <property type="evidence" value="ECO:0007669"/>
    <property type="project" value="UniProtKB-KW"/>
</dbReference>
<evidence type="ECO:0000259" key="10">
    <source>
        <dbReference type="PROSITE" id="PS51379"/>
    </source>
</evidence>
<evidence type="ECO:0000256" key="5">
    <source>
        <dbReference type="ARBA" id="ARBA00023224"/>
    </source>
</evidence>
<dbReference type="InterPro" id="IPR004108">
    <property type="entry name" value="Fe_hydrogenase_lsu_C"/>
</dbReference>
<dbReference type="PROSITE" id="PS50111">
    <property type="entry name" value="CHEMOTAXIS_TRANSDUC_2"/>
    <property type="match status" value="1"/>
</dbReference>
<evidence type="ECO:0000256" key="4">
    <source>
        <dbReference type="ARBA" id="ARBA00023014"/>
    </source>
</evidence>
<dbReference type="Gene3D" id="3.30.70.20">
    <property type="match status" value="1"/>
</dbReference>
<organism evidence="12 13">
    <name type="scientific">Sporomusa malonica</name>
    <dbReference type="NCBI Taxonomy" id="112901"/>
    <lineage>
        <taxon>Bacteria</taxon>
        <taxon>Bacillati</taxon>
        <taxon>Bacillota</taxon>
        <taxon>Negativicutes</taxon>
        <taxon>Selenomonadales</taxon>
        <taxon>Sporomusaceae</taxon>
        <taxon>Sporomusa</taxon>
    </lineage>
</organism>
<dbReference type="PANTHER" id="PTHR32089">
    <property type="entry name" value="METHYL-ACCEPTING CHEMOTAXIS PROTEIN MCPB"/>
    <property type="match status" value="1"/>
</dbReference>
<comment type="similarity">
    <text evidence="6">Belongs to the methyl-accepting chemotaxis (MCP) protein family.</text>
</comment>
<dbReference type="Proteomes" id="UP000192738">
    <property type="component" value="Unassembled WGS sequence"/>
</dbReference>
<evidence type="ECO:0000256" key="2">
    <source>
        <dbReference type="ARBA" id="ARBA00022723"/>
    </source>
</evidence>
<accession>A0A1W1ZQP5</accession>
<keyword evidence="2" id="KW-0479">Metal-binding</keyword>
<dbReference type="SUPFAM" id="SSF54862">
    <property type="entry name" value="4Fe-4S ferredoxins"/>
    <property type="match status" value="1"/>
</dbReference>
<keyword evidence="13" id="KW-1185">Reference proteome</keyword>
<feature type="coiled-coil region" evidence="8">
    <location>
        <begin position="497"/>
        <end position="524"/>
    </location>
</feature>
<dbReference type="GO" id="GO:0006935">
    <property type="term" value="P:chemotaxis"/>
    <property type="evidence" value="ECO:0007669"/>
    <property type="project" value="InterPro"/>
</dbReference>
<protein>
    <submittedName>
        <fullName evidence="12">Methyl-accepting chemotaxis protein</fullName>
    </submittedName>
</protein>
<evidence type="ECO:0000256" key="6">
    <source>
        <dbReference type="ARBA" id="ARBA00029447"/>
    </source>
</evidence>
<dbReference type="AlphaFoldDB" id="A0A1W1ZQP5"/>
<dbReference type="Pfam" id="PF00015">
    <property type="entry name" value="MCPsignal"/>
    <property type="match status" value="1"/>
</dbReference>
<dbReference type="SUPFAM" id="SSF53920">
    <property type="entry name" value="Fe-only hydrogenase"/>
    <property type="match status" value="1"/>
</dbReference>
<dbReference type="InterPro" id="IPR004089">
    <property type="entry name" value="MCPsignal_dom"/>
</dbReference>
<dbReference type="PROSITE" id="PS51656">
    <property type="entry name" value="4FE4S"/>
    <property type="match status" value="1"/>
</dbReference>
<dbReference type="PANTHER" id="PTHR32089:SF112">
    <property type="entry name" value="LYSOZYME-LIKE PROTEIN-RELATED"/>
    <property type="match status" value="1"/>
</dbReference>
<dbReference type="RefSeq" id="WP_084574764.1">
    <property type="nucleotide sequence ID" value="NZ_CP155572.1"/>
</dbReference>
<evidence type="ECO:0000256" key="7">
    <source>
        <dbReference type="PROSITE-ProRule" id="PRU00284"/>
    </source>
</evidence>
<dbReference type="PROSITE" id="PS51379">
    <property type="entry name" value="4FE4S_FER_2"/>
    <property type="match status" value="2"/>
</dbReference>
<evidence type="ECO:0000256" key="8">
    <source>
        <dbReference type="SAM" id="Coils"/>
    </source>
</evidence>
<evidence type="ECO:0000259" key="9">
    <source>
        <dbReference type="PROSITE" id="PS50111"/>
    </source>
</evidence>
<feature type="domain" description="4Fe-4S ferredoxin-type" evidence="10">
    <location>
        <begin position="36"/>
        <end position="65"/>
    </location>
</feature>
<evidence type="ECO:0000259" key="11">
    <source>
        <dbReference type="PROSITE" id="PS51656"/>
    </source>
</evidence>
<dbReference type="GO" id="GO:0007165">
    <property type="term" value="P:signal transduction"/>
    <property type="evidence" value="ECO:0007669"/>
    <property type="project" value="UniProtKB-KW"/>
</dbReference>
<dbReference type="PROSITE" id="PS00198">
    <property type="entry name" value="4FE4S_FER_1"/>
    <property type="match status" value="1"/>
</dbReference>
<dbReference type="InterPro" id="IPR017896">
    <property type="entry name" value="4Fe4S_Fe-S-bd"/>
</dbReference>
<dbReference type="OrthoDB" id="9798098at2"/>
<keyword evidence="8" id="KW-0175">Coiled coil</keyword>
<dbReference type="Pfam" id="PF04060">
    <property type="entry name" value="FeS"/>
    <property type="match status" value="1"/>
</dbReference>
<proteinExistence type="inferred from homology"/>
<keyword evidence="5 7" id="KW-0807">Transducer</keyword>
<dbReference type="InterPro" id="IPR007202">
    <property type="entry name" value="4Fe-4S_dom"/>
</dbReference>
<feature type="domain" description="4Fe-4S ferredoxin-type" evidence="10">
    <location>
        <begin position="3"/>
        <end position="33"/>
    </location>
</feature>
<name>A0A1W1ZQP5_9FIRM</name>
<dbReference type="STRING" id="112901.SAMN04488500_104102"/>
<dbReference type="GO" id="GO:0016020">
    <property type="term" value="C:membrane"/>
    <property type="evidence" value="ECO:0007669"/>
    <property type="project" value="InterPro"/>
</dbReference>
<dbReference type="Pfam" id="PF13237">
    <property type="entry name" value="Fer4_10"/>
    <property type="match status" value="1"/>
</dbReference>
<evidence type="ECO:0000313" key="12">
    <source>
        <dbReference type="EMBL" id="SMC50391.1"/>
    </source>
</evidence>
<feature type="domain" description="Methyl-accepting transducer" evidence="9">
    <location>
        <begin position="433"/>
        <end position="639"/>
    </location>
</feature>
<dbReference type="Gene3D" id="1.10.15.40">
    <property type="entry name" value="Electron transport complex subunit B, putative Fe-S cluster"/>
    <property type="match status" value="1"/>
</dbReference>
<dbReference type="Pfam" id="PF02906">
    <property type="entry name" value="Fe_hyd_lg_C"/>
    <property type="match status" value="1"/>
</dbReference>
<dbReference type="SUPFAM" id="SSF58104">
    <property type="entry name" value="Methyl-accepting chemotaxis protein (MCP) signaling domain"/>
    <property type="match status" value="1"/>
</dbReference>